<dbReference type="GO" id="GO:0022857">
    <property type="term" value="F:transmembrane transporter activity"/>
    <property type="evidence" value="ECO:0007669"/>
    <property type="project" value="InterPro"/>
</dbReference>
<dbReference type="InterPro" id="IPR052983">
    <property type="entry name" value="MFS_Riboflavin_Transporter"/>
</dbReference>
<dbReference type="SUPFAM" id="SSF103473">
    <property type="entry name" value="MFS general substrate transporter"/>
    <property type="match status" value="1"/>
</dbReference>
<feature type="transmembrane region" description="Helical" evidence="6">
    <location>
        <begin position="227"/>
        <end position="249"/>
    </location>
</feature>
<feature type="transmembrane region" description="Helical" evidence="6">
    <location>
        <begin position="261"/>
        <end position="280"/>
    </location>
</feature>
<feature type="transmembrane region" description="Helical" evidence="6">
    <location>
        <begin position="56"/>
        <end position="80"/>
    </location>
</feature>
<dbReference type="Gene3D" id="1.20.1250.20">
    <property type="entry name" value="MFS general substrate transporter like domains"/>
    <property type="match status" value="1"/>
</dbReference>
<keyword evidence="2" id="KW-0813">Transport</keyword>
<dbReference type="InterPro" id="IPR011701">
    <property type="entry name" value="MFS"/>
</dbReference>
<accession>A0A9W6G9Q8</accession>
<feature type="transmembrane region" description="Helical" evidence="6">
    <location>
        <begin position="21"/>
        <end position="44"/>
    </location>
</feature>
<feature type="transmembrane region" description="Helical" evidence="6">
    <location>
        <begin position="351"/>
        <end position="371"/>
    </location>
</feature>
<feature type="transmembrane region" description="Helical" evidence="6">
    <location>
        <begin position="292"/>
        <end position="311"/>
    </location>
</feature>
<dbReference type="EMBL" id="BSDT01000001">
    <property type="protein sequence ID" value="GLI42892.1"/>
    <property type="molecule type" value="Genomic_DNA"/>
</dbReference>
<evidence type="ECO:0000256" key="5">
    <source>
        <dbReference type="ARBA" id="ARBA00023136"/>
    </source>
</evidence>
<proteinExistence type="predicted"/>
<dbReference type="PROSITE" id="PS50850">
    <property type="entry name" value="MFS"/>
    <property type="match status" value="1"/>
</dbReference>
<keyword evidence="5 6" id="KW-0472">Membrane</keyword>
<evidence type="ECO:0000259" key="7">
    <source>
        <dbReference type="PROSITE" id="PS50850"/>
    </source>
</evidence>
<evidence type="ECO:0000256" key="4">
    <source>
        <dbReference type="ARBA" id="ARBA00022989"/>
    </source>
</evidence>
<dbReference type="PANTHER" id="PTHR43385:SF1">
    <property type="entry name" value="RIBOFLAVIN TRANSPORTER RIBJ"/>
    <property type="match status" value="1"/>
</dbReference>
<evidence type="ECO:0000313" key="9">
    <source>
        <dbReference type="Proteomes" id="UP001144313"/>
    </source>
</evidence>
<reference evidence="8" key="1">
    <citation type="submission" date="2022-12" db="EMBL/GenBank/DDBJ databases">
        <title>Reference genome sequencing for broad-spectrum identification of bacterial and archaeal isolates by mass spectrometry.</title>
        <authorList>
            <person name="Sekiguchi Y."/>
            <person name="Tourlousse D.M."/>
        </authorList>
    </citation>
    <scope>NUCLEOTIDE SEQUENCE</scope>
    <source>
        <strain evidence="8">LLR39Z86</strain>
    </source>
</reference>
<keyword evidence="4 6" id="KW-1133">Transmembrane helix</keyword>
<organism evidence="8 9">
    <name type="scientific">Glycomyces algeriensis</name>
    <dbReference type="NCBI Taxonomy" id="256037"/>
    <lineage>
        <taxon>Bacteria</taxon>
        <taxon>Bacillati</taxon>
        <taxon>Actinomycetota</taxon>
        <taxon>Actinomycetes</taxon>
        <taxon>Glycomycetales</taxon>
        <taxon>Glycomycetaceae</taxon>
        <taxon>Glycomyces</taxon>
    </lineage>
</organism>
<dbReference type="InterPro" id="IPR036259">
    <property type="entry name" value="MFS_trans_sf"/>
</dbReference>
<dbReference type="Proteomes" id="UP001144313">
    <property type="component" value="Unassembled WGS sequence"/>
</dbReference>
<dbReference type="GO" id="GO:0005886">
    <property type="term" value="C:plasma membrane"/>
    <property type="evidence" value="ECO:0007669"/>
    <property type="project" value="UniProtKB-SubCell"/>
</dbReference>
<gene>
    <name evidence="8" type="ORF">GALLR39Z86_27420</name>
</gene>
<dbReference type="Pfam" id="PF07690">
    <property type="entry name" value="MFS_1"/>
    <property type="match status" value="1"/>
</dbReference>
<dbReference type="AlphaFoldDB" id="A0A9W6G9Q8"/>
<feature type="transmembrane region" description="Helical" evidence="6">
    <location>
        <begin position="87"/>
        <end position="110"/>
    </location>
</feature>
<feature type="transmembrane region" description="Helical" evidence="6">
    <location>
        <begin position="176"/>
        <end position="197"/>
    </location>
</feature>
<evidence type="ECO:0000256" key="1">
    <source>
        <dbReference type="ARBA" id="ARBA00004651"/>
    </source>
</evidence>
<keyword evidence="3 6" id="KW-0812">Transmembrane</keyword>
<sequence>MATRSAPLETASAHPPVPRRVLVALCATQITSWGVLFYALPVLLGDITADTGWSTAAVMGAFSAGLAASALAGIVVGHLLDRRGPRLVMTAGSALAAVALVGVATAPNLWTFTAAWILAGVAQAAVLYKPAFAAITAWYGPKRVQALTVLTLAGGLASTVYAPFTAYLTTHFDWRGVYLVLAAILAALTIPAHAIALDPPWPQAPAETGGDAATALDRRTIITSPTFIALAAAIALAAFTMSTSNLYLVPLMTGRGTDTATAAWVLGICGAGQLLGRIAYAPIAIRTGPSVRAVAILAIGAATTLATALIAGPLGLVFATVVLLGAARGAFTLLDATAITDRWGPHGYGTLHGILSAPATVAIALSPWAGAHLTAWTGGTPQMFTLLAAITALAAAIILAERIIKRPLEVRAAPE</sequence>
<protein>
    <submittedName>
        <fullName evidence="8">MFS transporter</fullName>
    </submittedName>
</protein>
<evidence type="ECO:0000256" key="2">
    <source>
        <dbReference type="ARBA" id="ARBA00022448"/>
    </source>
</evidence>
<evidence type="ECO:0000256" key="3">
    <source>
        <dbReference type="ARBA" id="ARBA00022692"/>
    </source>
</evidence>
<dbReference type="InterPro" id="IPR020846">
    <property type="entry name" value="MFS_dom"/>
</dbReference>
<feature type="transmembrane region" description="Helical" evidence="6">
    <location>
        <begin position="146"/>
        <end position="164"/>
    </location>
</feature>
<feature type="domain" description="Major facilitator superfamily (MFS) profile" evidence="7">
    <location>
        <begin position="20"/>
        <end position="406"/>
    </location>
</feature>
<dbReference type="RefSeq" id="WP_281846504.1">
    <property type="nucleotide sequence ID" value="NZ_BSDT01000001.1"/>
</dbReference>
<dbReference type="PANTHER" id="PTHR43385">
    <property type="entry name" value="RIBOFLAVIN TRANSPORTER RIBJ"/>
    <property type="match status" value="1"/>
</dbReference>
<comment type="subcellular location">
    <subcellularLocation>
        <location evidence="1">Cell membrane</location>
        <topology evidence="1">Multi-pass membrane protein</topology>
    </subcellularLocation>
</comment>
<comment type="caution">
    <text evidence="8">The sequence shown here is derived from an EMBL/GenBank/DDBJ whole genome shotgun (WGS) entry which is preliminary data.</text>
</comment>
<evidence type="ECO:0000313" key="8">
    <source>
        <dbReference type="EMBL" id="GLI42892.1"/>
    </source>
</evidence>
<feature type="transmembrane region" description="Helical" evidence="6">
    <location>
        <begin position="383"/>
        <end position="404"/>
    </location>
</feature>
<evidence type="ECO:0000256" key="6">
    <source>
        <dbReference type="SAM" id="Phobius"/>
    </source>
</evidence>
<name>A0A9W6G9Q8_9ACTN</name>
<keyword evidence="9" id="KW-1185">Reference proteome</keyword>